<dbReference type="NCBIfam" id="TIGR00838">
    <property type="entry name" value="argH"/>
    <property type="match status" value="1"/>
</dbReference>
<evidence type="ECO:0000313" key="4">
    <source>
        <dbReference type="EMBL" id="AWR94754.1"/>
    </source>
</evidence>
<dbReference type="PANTHER" id="PTHR43814:SF1">
    <property type="entry name" value="ARGININOSUCCINATE LYASE"/>
    <property type="match status" value="1"/>
</dbReference>
<dbReference type="EMBL" id="CP029289">
    <property type="protein sequence ID" value="AWR94754.1"/>
    <property type="molecule type" value="Genomic_DNA"/>
</dbReference>
<dbReference type="Pfam" id="PF00206">
    <property type="entry name" value="Lyase_1"/>
    <property type="match status" value="1"/>
</dbReference>
<dbReference type="InterPro" id="IPR008948">
    <property type="entry name" value="L-Aspartase-like"/>
</dbReference>
<dbReference type="InterPro" id="IPR000362">
    <property type="entry name" value="Fumarate_lyase_fam"/>
</dbReference>
<dbReference type="Gene3D" id="1.20.200.10">
    <property type="entry name" value="Fumarase/aspartase (Central domain)"/>
    <property type="match status" value="1"/>
</dbReference>
<keyword evidence="1" id="KW-0055">Arginine biosynthesis</keyword>
<dbReference type="KEGG" id="abri:DFR85_09235"/>
<dbReference type="GO" id="GO:0005829">
    <property type="term" value="C:cytosol"/>
    <property type="evidence" value="ECO:0007669"/>
    <property type="project" value="TreeGrafter"/>
</dbReference>
<evidence type="ECO:0000256" key="1">
    <source>
        <dbReference type="HAMAP-Rule" id="MF_00006"/>
    </source>
</evidence>
<dbReference type="GO" id="GO:0042450">
    <property type="term" value="P:L-arginine biosynthetic process via ornithine"/>
    <property type="evidence" value="ECO:0007669"/>
    <property type="project" value="UniProtKB-UniRule"/>
</dbReference>
<dbReference type="UniPathway" id="UPA00068">
    <property type="reaction ID" value="UER00114"/>
</dbReference>
<comment type="catalytic activity">
    <reaction evidence="1">
        <text>2-(N(omega)-L-arginino)succinate = fumarate + L-arginine</text>
        <dbReference type="Rhea" id="RHEA:24020"/>
        <dbReference type="ChEBI" id="CHEBI:29806"/>
        <dbReference type="ChEBI" id="CHEBI:32682"/>
        <dbReference type="ChEBI" id="CHEBI:57472"/>
        <dbReference type="EC" id="4.3.2.1"/>
    </reaction>
</comment>
<dbReference type="AlphaFoldDB" id="A0A2U9IFN7"/>
<dbReference type="HAMAP" id="MF_00006">
    <property type="entry name" value="Arg_succ_lyase"/>
    <property type="match status" value="1"/>
</dbReference>
<accession>A0A2U9IFN7</accession>
<dbReference type="InterPro" id="IPR009049">
    <property type="entry name" value="Argininosuccinate_lyase"/>
</dbReference>
<comment type="similarity">
    <text evidence="1">Belongs to the lyase 1 family. Argininosuccinate lyase subfamily.</text>
</comment>
<dbReference type="CDD" id="cd01359">
    <property type="entry name" value="Argininosuccinate_lyase"/>
    <property type="match status" value="1"/>
</dbReference>
<dbReference type="SUPFAM" id="SSF48557">
    <property type="entry name" value="L-aspartase-like"/>
    <property type="match status" value="1"/>
</dbReference>
<dbReference type="Gene3D" id="1.10.40.30">
    <property type="entry name" value="Fumarase/aspartase (C-terminal domain)"/>
    <property type="match status" value="1"/>
</dbReference>
<dbReference type="PANTHER" id="PTHR43814">
    <property type="entry name" value="ARGININOSUCCINATE LYASE"/>
    <property type="match status" value="1"/>
</dbReference>
<keyword evidence="5" id="KW-1185">Reference proteome</keyword>
<protein>
    <recommendedName>
        <fullName evidence="1 2">Argininosuccinate lyase</fullName>
        <shortName evidence="1">ASAL</shortName>
        <ecNumber evidence="1 2">4.3.2.1</ecNumber>
    </recommendedName>
    <alternativeName>
        <fullName evidence="1">Arginosuccinase</fullName>
    </alternativeName>
</protein>
<evidence type="ECO:0000259" key="3">
    <source>
        <dbReference type="Pfam" id="PF00206"/>
    </source>
</evidence>
<sequence length="448" mass="50439">MLYRKWGSKNDEVIKYTSSIDSDKEIFQEVKLVMKAHVIELYLDKIIDKKISKKILDAINNFNELPEGYEDIHEALEDFIIKNVGEDGGWIGLARSRNDHVATALRLKMRAEIIEILESIIELRKLLIEKSKVFKNVLFPSYTHFQPAQPTTFSHYMLYIEEELSSRWNILFSVLKNINRSPLGSGAVVGTNIAINRSREAELLGFDNIIINTISATASRADLISSVSEITNLMISMSRIAEDMILLSSSFTGYVKIPDSQVSTSSLMPQKRNAVTMEILRSKGGECIGILTSVMSIYKGIPSGYDLDLQEINKNLWNCIKIAKSSLEVLKDLFEGIEILNKEIDKSTLATDEAEKIANEGKPYRQAYFDVADKVMHGSFSPTITLNESIELKSVSGSPNPKILEEDLKLIGKRLDLDKLSLSEYKSLIVSKMGQLRVIEDDIMQEGL</sequence>
<dbReference type="PRINTS" id="PR00145">
    <property type="entry name" value="ARGSUCLYASE"/>
</dbReference>
<dbReference type="InterPro" id="IPR022761">
    <property type="entry name" value="Fumarate_lyase_N"/>
</dbReference>
<feature type="domain" description="Fumarate lyase N-terminal" evidence="3">
    <location>
        <begin position="64"/>
        <end position="289"/>
    </location>
</feature>
<organism evidence="4 5">
    <name type="scientific">Acidianus brierleyi</name>
    <dbReference type="NCBI Taxonomy" id="41673"/>
    <lineage>
        <taxon>Archaea</taxon>
        <taxon>Thermoproteota</taxon>
        <taxon>Thermoprotei</taxon>
        <taxon>Sulfolobales</taxon>
        <taxon>Sulfolobaceae</taxon>
        <taxon>Acidianus</taxon>
    </lineage>
</organism>
<evidence type="ECO:0000256" key="2">
    <source>
        <dbReference type="NCBIfam" id="TIGR00838"/>
    </source>
</evidence>
<keyword evidence="1" id="KW-0028">Amino-acid biosynthesis</keyword>
<reference evidence="4 5" key="1">
    <citation type="submission" date="2018-05" db="EMBL/GenBank/DDBJ databases">
        <title>Complete Genome Sequences of Extremely Thermoacidophilic, Metal-Mobilizing Type-Strain Members of the Archaeal Family Sulfolobaceae: Acidianus brierleyi DSM-1651T, Acidianus sulfidivorans DSM-18786T, Metallosphaera hakonensis DSM-7519T, and Metallosphaera prunae DSM-10039T.</title>
        <authorList>
            <person name="Counts J.A."/>
            <person name="Kelly R.M."/>
        </authorList>
    </citation>
    <scope>NUCLEOTIDE SEQUENCE [LARGE SCALE GENOMIC DNA]</scope>
    <source>
        <strain evidence="4 5">DSM 1651</strain>
    </source>
</reference>
<dbReference type="Proteomes" id="UP000248044">
    <property type="component" value="Chromosome"/>
</dbReference>
<dbReference type="InterPro" id="IPR024083">
    <property type="entry name" value="Fumarase/histidase_N"/>
</dbReference>
<proteinExistence type="inferred from homology"/>
<comment type="subcellular location">
    <subcellularLocation>
        <location evidence="1">Cytoplasm</location>
    </subcellularLocation>
</comment>
<keyword evidence="1 4" id="KW-0456">Lyase</keyword>
<gene>
    <name evidence="1 4" type="primary">argH</name>
    <name evidence="4" type="ORF">DFR85_09235</name>
</gene>
<keyword evidence="1" id="KW-0963">Cytoplasm</keyword>
<evidence type="ECO:0000313" key="5">
    <source>
        <dbReference type="Proteomes" id="UP000248044"/>
    </source>
</evidence>
<dbReference type="PRINTS" id="PR00149">
    <property type="entry name" value="FUMRATELYASE"/>
</dbReference>
<comment type="pathway">
    <text evidence="1">Amino-acid biosynthesis; L-arginine biosynthesis; L-arginine from L-ornithine and carbamoyl phosphate: step 3/3.</text>
</comment>
<dbReference type="Gene3D" id="1.10.275.10">
    <property type="entry name" value="Fumarase/aspartase (N-terminal domain)"/>
    <property type="match status" value="1"/>
</dbReference>
<dbReference type="GO" id="GO:0004056">
    <property type="term" value="F:argininosuccinate lyase activity"/>
    <property type="evidence" value="ECO:0007669"/>
    <property type="project" value="UniProtKB-UniRule"/>
</dbReference>
<name>A0A2U9IFN7_9CREN</name>
<dbReference type="EC" id="4.3.2.1" evidence="1 2"/>